<evidence type="ECO:0000256" key="14">
    <source>
        <dbReference type="SAM" id="MobiDB-lite"/>
    </source>
</evidence>
<gene>
    <name evidence="17" type="ORF">C1SCF055_LOCUS41697</name>
</gene>
<evidence type="ECO:0000313" key="18">
    <source>
        <dbReference type="EMBL" id="CAL1170394.1"/>
    </source>
</evidence>
<name>A0A9P1DVD2_9DINO</name>
<protein>
    <recommendedName>
        <fullName evidence="16">EF-hand domain-containing protein</fullName>
    </recommendedName>
</protein>
<keyword evidence="8" id="KW-0851">Voltage-gated channel</keyword>
<dbReference type="PROSITE" id="PS00018">
    <property type="entry name" value="EF_HAND_1"/>
    <property type="match status" value="1"/>
</dbReference>
<keyword evidence="3" id="KW-0597">Phosphoprotein</keyword>
<feature type="transmembrane region" description="Helical" evidence="15">
    <location>
        <begin position="489"/>
        <end position="516"/>
    </location>
</feature>
<dbReference type="InterPro" id="IPR002048">
    <property type="entry name" value="EF_hand_dom"/>
</dbReference>
<feature type="region of interest" description="Disordered" evidence="14">
    <location>
        <begin position="40"/>
        <end position="67"/>
    </location>
</feature>
<dbReference type="SUPFAM" id="SSF81324">
    <property type="entry name" value="Voltage-gated potassium channels"/>
    <property type="match status" value="1"/>
</dbReference>
<keyword evidence="5" id="KW-0107">Calcium channel</keyword>
<accession>A0A9P1DVD2</accession>
<sequence>MVPRWFRHGQETYAHWLDASWGDFRKQLLEAYPDVSRCKSKSEARSLERTERTSKISNISSQSSGEAEETGCAVFQLAVQRSETDLTADLPEDLSTEQLPQERPEERPQLVQIKTDDDGGDAASEGSRQTELAVEGQSCLRSGLEGLSYQEAHAIRNRLRLRLNAIHSNALVSGKELHTAVASLGLTKHSVEEMNEFLNLLADFIGLKFVEEEQEIEEDEEEASTSSYTSIALLFSEKRRSKRASTKIQKPVWAWPTQKDVTEHSNALKEVKVTLRRSVTATTTSMVDSEIKCNFNVAPAQALMEVFLAKEGPTHKHIFGSKRMDQFRAMKEILLAGDTNRLVAELTFVRINDLASPPEAVHPLVYIEPLVALLIIGNGVMIGFQTEPAHQEWTGWIYFEMSFAFVLWMEIAFRMRLLRCRQYWCGPERYWNWFDILLAGTGFSDIVLQLASGQEAEIGGTGLLRFCRLIRLVRIVKVFRIKILKDLRLMIRGLIAGIKTLSLAFLLLFAVLYVIAGFATISFGTDEKTIAIGLAGYFKNIPATMFTAFRCFNGECVTDSGQPIPSLLAEEFGLPFILSYVGSYMLVTMGIFNVILAVYVDITMRAAKENDIQTAEAYARESIRIARTTRELLKRFVAAYHAFCDMEENGTPNHHGSLKKLPSAALLTEDLMTDVAISKELFLLVIQDKKIQRLMDELDLPPDRANLFEVIDADGSGTLQMAELLHGL</sequence>
<evidence type="ECO:0000256" key="6">
    <source>
        <dbReference type="ARBA" id="ARBA00022692"/>
    </source>
</evidence>
<keyword evidence="12" id="KW-0325">Glycoprotein</keyword>
<dbReference type="AlphaFoldDB" id="A0A9P1DVD2"/>
<evidence type="ECO:0000256" key="4">
    <source>
        <dbReference type="ARBA" id="ARBA00022568"/>
    </source>
</evidence>
<comment type="subcellular location">
    <subcellularLocation>
        <location evidence="1">Membrane</location>
        <topology evidence="1">Multi-pass membrane protein</topology>
    </subcellularLocation>
</comment>
<evidence type="ECO:0000313" key="19">
    <source>
        <dbReference type="Proteomes" id="UP001152797"/>
    </source>
</evidence>
<dbReference type="GO" id="GO:0008331">
    <property type="term" value="F:high voltage-gated calcium channel activity"/>
    <property type="evidence" value="ECO:0007669"/>
    <property type="project" value="TreeGrafter"/>
</dbReference>
<evidence type="ECO:0000313" key="17">
    <source>
        <dbReference type="EMBL" id="CAI4017019.1"/>
    </source>
</evidence>
<dbReference type="GO" id="GO:0005509">
    <property type="term" value="F:calcium ion binding"/>
    <property type="evidence" value="ECO:0007669"/>
    <property type="project" value="InterPro"/>
</dbReference>
<feature type="compositionally biased region" description="Low complexity" evidence="14">
    <location>
        <begin position="55"/>
        <end position="64"/>
    </location>
</feature>
<keyword evidence="9 15" id="KW-1133">Transmembrane helix</keyword>
<dbReference type="EMBL" id="CAMXCT020006615">
    <property type="protein sequence ID" value="CAL1170394.1"/>
    <property type="molecule type" value="Genomic_DNA"/>
</dbReference>
<evidence type="ECO:0000256" key="7">
    <source>
        <dbReference type="ARBA" id="ARBA00022837"/>
    </source>
</evidence>
<organism evidence="17">
    <name type="scientific">Cladocopium goreaui</name>
    <dbReference type="NCBI Taxonomy" id="2562237"/>
    <lineage>
        <taxon>Eukaryota</taxon>
        <taxon>Sar</taxon>
        <taxon>Alveolata</taxon>
        <taxon>Dinophyceae</taxon>
        <taxon>Suessiales</taxon>
        <taxon>Symbiodiniaceae</taxon>
        <taxon>Cladocopium</taxon>
    </lineage>
</organism>
<keyword evidence="7" id="KW-0106">Calcium</keyword>
<dbReference type="InterPro" id="IPR018247">
    <property type="entry name" value="EF_Hand_1_Ca_BS"/>
</dbReference>
<feature type="region of interest" description="Disordered" evidence="14">
    <location>
        <begin position="87"/>
        <end position="134"/>
    </location>
</feature>
<keyword evidence="10" id="KW-0406">Ion transport</keyword>
<keyword evidence="2" id="KW-0813">Transport</keyword>
<dbReference type="PANTHER" id="PTHR45628">
    <property type="entry name" value="VOLTAGE-DEPENDENT CALCIUM CHANNEL TYPE A SUBUNIT ALPHA-1"/>
    <property type="match status" value="1"/>
</dbReference>
<keyword evidence="19" id="KW-1185">Reference proteome</keyword>
<keyword evidence="6 15" id="KW-0812">Transmembrane</keyword>
<evidence type="ECO:0000256" key="13">
    <source>
        <dbReference type="ARBA" id="ARBA00023303"/>
    </source>
</evidence>
<dbReference type="PANTHER" id="PTHR45628:SF7">
    <property type="entry name" value="VOLTAGE-DEPENDENT CALCIUM CHANNEL TYPE A SUBUNIT ALPHA-1"/>
    <property type="match status" value="1"/>
</dbReference>
<dbReference type="InterPro" id="IPR050599">
    <property type="entry name" value="VDCC_alpha-1_subunit"/>
</dbReference>
<evidence type="ECO:0000256" key="15">
    <source>
        <dbReference type="SAM" id="Phobius"/>
    </source>
</evidence>
<dbReference type="InterPro" id="IPR027359">
    <property type="entry name" value="Volt_channel_dom_sf"/>
</dbReference>
<feature type="compositionally biased region" description="Basic and acidic residues" evidence="14">
    <location>
        <begin position="40"/>
        <end position="54"/>
    </location>
</feature>
<reference evidence="18" key="2">
    <citation type="submission" date="2024-04" db="EMBL/GenBank/DDBJ databases">
        <authorList>
            <person name="Chen Y."/>
            <person name="Shah S."/>
            <person name="Dougan E. K."/>
            <person name="Thang M."/>
            <person name="Chan C."/>
        </authorList>
    </citation>
    <scope>NUCLEOTIDE SEQUENCE [LARGE SCALE GENOMIC DNA]</scope>
</reference>
<dbReference type="InterPro" id="IPR005821">
    <property type="entry name" value="Ion_trans_dom"/>
</dbReference>
<dbReference type="GO" id="GO:0005891">
    <property type="term" value="C:voltage-gated calcium channel complex"/>
    <property type="evidence" value="ECO:0007669"/>
    <property type="project" value="TreeGrafter"/>
</dbReference>
<keyword evidence="13" id="KW-0407">Ion channel</keyword>
<dbReference type="EMBL" id="CAMXCT010006615">
    <property type="protein sequence ID" value="CAI4017019.1"/>
    <property type="molecule type" value="Genomic_DNA"/>
</dbReference>
<comment type="caution">
    <text evidence="17">The sequence shown here is derived from an EMBL/GenBank/DDBJ whole genome shotgun (WGS) entry which is preliminary data.</text>
</comment>
<dbReference type="Pfam" id="PF00520">
    <property type="entry name" value="Ion_trans"/>
    <property type="match status" value="1"/>
</dbReference>
<feature type="domain" description="EF-hand" evidence="16">
    <location>
        <begin position="699"/>
        <end position="728"/>
    </location>
</feature>
<feature type="transmembrane region" description="Helical" evidence="15">
    <location>
        <begin position="396"/>
        <end position="413"/>
    </location>
</feature>
<keyword evidence="11 15" id="KW-0472">Membrane</keyword>
<evidence type="ECO:0000256" key="9">
    <source>
        <dbReference type="ARBA" id="ARBA00022989"/>
    </source>
</evidence>
<keyword evidence="4" id="KW-0109">Calcium transport</keyword>
<dbReference type="Gene3D" id="1.10.287.70">
    <property type="match status" value="1"/>
</dbReference>
<evidence type="ECO:0000256" key="12">
    <source>
        <dbReference type="ARBA" id="ARBA00023180"/>
    </source>
</evidence>
<evidence type="ECO:0000256" key="11">
    <source>
        <dbReference type="ARBA" id="ARBA00023136"/>
    </source>
</evidence>
<evidence type="ECO:0000256" key="8">
    <source>
        <dbReference type="ARBA" id="ARBA00022882"/>
    </source>
</evidence>
<evidence type="ECO:0000256" key="1">
    <source>
        <dbReference type="ARBA" id="ARBA00004141"/>
    </source>
</evidence>
<dbReference type="GO" id="GO:0098703">
    <property type="term" value="P:calcium ion import across plasma membrane"/>
    <property type="evidence" value="ECO:0007669"/>
    <property type="project" value="TreeGrafter"/>
</dbReference>
<dbReference type="Gene3D" id="1.20.120.350">
    <property type="entry name" value="Voltage-gated potassium channels. Chain C"/>
    <property type="match status" value="1"/>
</dbReference>
<feature type="transmembrane region" description="Helical" evidence="15">
    <location>
        <begin position="577"/>
        <end position="600"/>
    </location>
</feature>
<dbReference type="Proteomes" id="UP001152797">
    <property type="component" value="Unassembled WGS sequence"/>
</dbReference>
<proteinExistence type="predicted"/>
<dbReference type="PROSITE" id="PS50222">
    <property type="entry name" value="EF_HAND_2"/>
    <property type="match status" value="1"/>
</dbReference>
<evidence type="ECO:0000256" key="3">
    <source>
        <dbReference type="ARBA" id="ARBA00022553"/>
    </source>
</evidence>
<evidence type="ECO:0000259" key="16">
    <source>
        <dbReference type="PROSITE" id="PS50222"/>
    </source>
</evidence>
<evidence type="ECO:0000256" key="5">
    <source>
        <dbReference type="ARBA" id="ARBA00022673"/>
    </source>
</evidence>
<dbReference type="EMBL" id="CAMXCT030006615">
    <property type="protein sequence ID" value="CAL4804331.1"/>
    <property type="molecule type" value="Genomic_DNA"/>
</dbReference>
<evidence type="ECO:0000256" key="10">
    <source>
        <dbReference type="ARBA" id="ARBA00023065"/>
    </source>
</evidence>
<feature type="transmembrane region" description="Helical" evidence="15">
    <location>
        <begin position="364"/>
        <end position="384"/>
    </location>
</feature>
<evidence type="ECO:0000256" key="2">
    <source>
        <dbReference type="ARBA" id="ARBA00022448"/>
    </source>
</evidence>
<reference evidence="17" key="1">
    <citation type="submission" date="2022-10" db="EMBL/GenBank/DDBJ databases">
        <authorList>
            <person name="Chen Y."/>
            <person name="Dougan E. K."/>
            <person name="Chan C."/>
            <person name="Rhodes N."/>
            <person name="Thang M."/>
        </authorList>
    </citation>
    <scope>NUCLEOTIDE SEQUENCE</scope>
</reference>